<gene>
    <name evidence="9" type="ORF">ABEG17_07805</name>
</gene>
<proteinExistence type="inferred from homology"/>
<name>A0AAU7JYE1_9MICO</name>
<evidence type="ECO:0000256" key="4">
    <source>
        <dbReference type="ARBA" id="ARBA00022475"/>
    </source>
</evidence>
<reference evidence="9" key="1">
    <citation type="submission" date="2024-05" db="EMBL/GenBank/DDBJ databases">
        <authorList>
            <person name="Kim S."/>
            <person name="Heo J."/>
            <person name="Choi H."/>
            <person name="Choi Y."/>
            <person name="Kwon S.-W."/>
            <person name="Kim Y."/>
        </authorList>
    </citation>
    <scope>NUCLEOTIDE SEQUENCE</scope>
    <source>
        <strain evidence="9">KACC 23699</strain>
    </source>
</reference>
<protein>
    <recommendedName>
        <fullName evidence="8">Probable membrane transporter protein</fullName>
    </recommendedName>
</protein>
<organism evidence="9">
    <name type="scientific">Pedococcus sp. KACC 23699</name>
    <dbReference type="NCBI Taxonomy" id="3149228"/>
    <lineage>
        <taxon>Bacteria</taxon>
        <taxon>Bacillati</taxon>
        <taxon>Actinomycetota</taxon>
        <taxon>Actinomycetes</taxon>
        <taxon>Micrococcales</taxon>
        <taxon>Intrasporangiaceae</taxon>
        <taxon>Pedococcus</taxon>
    </lineage>
</organism>
<dbReference type="RefSeq" id="WP_406832720.1">
    <property type="nucleotide sequence ID" value="NZ_CP157483.1"/>
</dbReference>
<feature type="transmembrane region" description="Helical" evidence="8">
    <location>
        <begin position="43"/>
        <end position="60"/>
    </location>
</feature>
<accession>A0AAU7JYE1</accession>
<feature type="transmembrane region" description="Helical" evidence="8">
    <location>
        <begin position="223"/>
        <end position="241"/>
    </location>
</feature>
<evidence type="ECO:0000256" key="8">
    <source>
        <dbReference type="RuleBase" id="RU363041"/>
    </source>
</evidence>
<feature type="transmembrane region" description="Helical" evidence="8">
    <location>
        <begin position="72"/>
        <end position="89"/>
    </location>
</feature>
<comment type="similarity">
    <text evidence="2 8">Belongs to the 4-toluene sulfonate uptake permease (TSUP) (TC 2.A.102) family.</text>
</comment>
<keyword evidence="6 8" id="KW-1133">Transmembrane helix</keyword>
<dbReference type="Pfam" id="PF01925">
    <property type="entry name" value="TauE"/>
    <property type="match status" value="1"/>
</dbReference>
<sequence length="242" mass="25585">MLEALLLVVAALLVGYAKTSIGGLATISIAIFASVMPARESTAAILLLLITGDVVAVWKYREHADWALLRRLVPSVLPGLALGAAFLAVVDDTVLRRSIGVLLLVTGLLQLLLQWRSPDVSVIARSRRAALGTGLAAGFTTMTANAAGSVMTLYLVARGVEKRRFLGTSALFYLGVNLCKIPFSAGLGLFTPGTLQRTALLVPFVLLGTWAGLHTARRLSQSHFDRAVLAATLVSAIALVVR</sequence>
<feature type="transmembrane region" description="Helical" evidence="8">
    <location>
        <begin position="169"/>
        <end position="191"/>
    </location>
</feature>
<feature type="transmembrane region" description="Helical" evidence="8">
    <location>
        <begin position="134"/>
        <end position="157"/>
    </location>
</feature>
<evidence type="ECO:0000256" key="3">
    <source>
        <dbReference type="ARBA" id="ARBA00022448"/>
    </source>
</evidence>
<evidence type="ECO:0000256" key="7">
    <source>
        <dbReference type="ARBA" id="ARBA00023136"/>
    </source>
</evidence>
<keyword evidence="7 8" id="KW-0472">Membrane</keyword>
<evidence type="ECO:0000256" key="6">
    <source>
        <dbReference type="ARBA" id="ARBA00022989"/>
    </source>
</evidence>
<evidence type="ECO:0000256" key="1">
    <source>
        <dbReference type="ARBA" id="ARBA00004651"/>
    </source>
</evidence>
<evidence type="ECO:0000313" key="9">
    <source>
        <dbReference type="EMBL" id="XBO45228.1"/>
    </source>
</evidence>
<feature type="transmembrane region" description="Helical" evidence="8">
    <location>
        <begin position="198"/>
        <end position="217"/>
    </location>
</feature>
<keyword evidence="4 8" id="KW-1003">Cell membrane</keyword>
<dbReference type="InterPro" id="IPR052017">
    <property type="entry name" value="TSUP"/>
</dbReference>
<dbReference type="GO" id="GO:0005886">
    <property type="term" value="C:plasma membrane"/>
    <property type="evidence" value="ECO:0007669"/>
    <property type="project" value="UniProtKB-SubCell"/>
</dbReference>
<keyword evidence="3" id="KW-0813">Transport</keyword>
<dbReference type="PANTHER" id="PTHR30269">
    <property type="entry name" value="TRANSMEMBRANE PROTEIN YFCA"/>
    <property type="match status" value="1"/>
</dbReference>
<comment type="subcellular location">
    <subcellularLocation>
        <location evidence="1 8">Cell membrane</location>
        <topology evidence="1 8">Multi-pass membrane protein</topology>
    </subcellularLocation>
</comment>
<dbReference type="AlphaFoldDB" id="A0AAU7JYE1"/>
<feature type="transmembrane region" description="Helical" evidence="8">
    <location>
        <begin position="95"/>
        <end position="113"/>
    </location>
</feature>
<dbReference type="EMBL" id="CP157483">
    <property type="protein sequence ID" value="XBO45228.1"/>
    <property type="molecule type" value="Genomic_DNA"/>
</dbReference>
<dbReference type="PANTHER" id="PTHR30269:SF23">
    <property type="entry name" value="MEMBRANE TRANSPORTER PROTEIN YDHB-RELATED"/>
    <property type="match status" value="1"/>
</dbReference>
<keyword evidence="5 8" id="KW-0812">Transmembrane</keyword>
<evidence type="ECO:0000256" key="5">
    <source>
        <dbReference type="ARBA" id="ARBA00022692"/>
    </source>
</evidence>
<dbReference type="InterPro" id="IPR002781">
    <property type="entry name" value="TM_pro_TauE-like"/>
</dbReference>
<evidence type="ECO:0000256" key="2">
    <source>
        <dbReference type="ARBA" id="ARBA00009142"/>
    </source>
</evidence>